<feature type="transmembrane region" description="Helical" evidence="8">
    <location>
        <begin position="168"/>
        <end position="184"/>
    </location>
</feature>
<keyword evidence="6 8" id="KW-1133">Transmembrane helix</keyword>
<dbReference type="EMBL" id="LT906462">
    <property type="protein sequence ID" value="SNV42995.1"/>
    <property type="molecule type" value="Genomic_DNA"/>
</dbReference>
<evidence type="ECO:0000256" key="6">
    <source>
        <dbReference type="ARBA" id="ARBA00022989"/>
    </source>
</evidence>
<evidence type="ECO:0000256" key="4">
    <source>
        <dbReference type="ARBA" id="ARBA00022475"/>
    </source>
</evidence>
<feature type="transmembrane region" description="Helical" evidence="8">
    <location>
        <begin position="144"/>
        <end position="162"/>
    </location>
</feature>
<protein>
    <submittedName>
        <fullName evidence="9">AzlC</fullName>
    </submittedName>
</protein>
<dbReference type="KEGG" id="sste:SAMEA4384403_0021"/>
<keyword evidence="5 8" id="KW-0812">Transmembrane</keyword>
<feature type="transmembrane region" description="Helical" evidence="8">
    <location>
        <begin position="53"/>
        <end position="84"/>
    </location>
</feature>
<keyword evidence="3" id="KW-0813">Transport</keyword>
<evidence type="ECO:0000256" key="3">
    <source>
        <dbReference type="ARBA" id="ARBA00022448"/>
    </source>
</evidence>
<dbReference type="AlphaFoldDB" id="A0A239X8F0"/>
<feature type="transmembrane region" description="Helical" evidence="8">
    <location>
        <begin position="196"/>
        <end position="214"/>
    </location>
</feature>
<proteinExistence type="inferred from homology"/>
<evidence type="ECO:0000256" key="1">
    <source>
        <dbReference type="ARBA" id="ARBA00004651"/>
    </source>
</evidence>
<evidence type="ECO:0000313" key="10">
    <source>
        <dbReference type="Proteomes" id="UP000242084"/>
    </source>
</evidence>
<gene>
    <name evidence="9" type="primary">ygaZ</name>
    <name evidence="9" type="ORF">SAMEA4384403_00021</name>
</gene>
<dbReference type="GO" id="GO:1903785">
    <property type="term" value="P:L-valine transmembrane transport"/>
    <property type="evidence" value="ECO:0007669"/>
    <property type="project" value="TreeGrafter"/>
</dbReference>
<comment type="subcellular location">
    <subcellularLocation>
        <location evidence="1">Cell membrane</location>
        <topology evidence="1">Multi-pass membrane protein</topology>
    </subcellularLocation>
</comment>
<evidence type="ECO:0000256" key="2">
    <source>
        <dbReference type="ARBA" id="ARBA00010735"/>
    </source>
</evidence>
<keyword evidence="10" id="KW-1185">Reference proteome</keyword>
<dbReference type="InterPro" id="IPR011606">
    <property type="entry name" value="Brnchd-chn_aa_trnsp_permease"/>
</dbReference>
<keyword evidence="7 8" id="KW-0472">Membrane</keyword>
<feature type="transmembrane region" description="Helical" evidence="8">
    <location>
        <begin position="24"/>
        <end position="46"/>
    </location>
</feature>
<dbReference type="PANTHER" id="PTHR34979">
    <property type="entry name" value="INNER MEMBRANE PROTEIN YGAZ"/>
    <property type="match status" value="1"/>
</dbReference>
<name>A0A239X8F0_9STAP</name>
<evidence type="ECO:0000256" key="7">
    <source>
        <dbReference type="ARBA" id="ARBA00023136"/>
    </source>
</evidence>
<dbReference type="GO" id="GO:0005886">
    <property type="term" value="C:plasma membrane"/>
    <property type="evidence" value="ECO:0007669"/>
    <property type="project" value="UniProtKB-SubCell"/>
</dbReference>
<keyword evidence="4" id="KW-1003">Cell membrane</keyword>
<comment type="similarity">
    <text evidence="2">Belongs to the AzlC family.</text>
</comment>
<dbReference type="Pfam" id="PF03591">
    <property type="entry name" value="AzlC"/>
    <property type="match status" value="1"/>
</dbReference>
<reference evidence="9 10" key="1">
    <citation type="submission" date="2017-06" db="EMBL/GenBank/DDBJ databases">
        <authorList>
            <consortium name="Pathogen Informatics"/>
        </authorList>
    </citation>
    <scope>NUCLEOTIDE SEQUENCE [LARGE SCALE GENOMIC DNA]</scope>
    <source>
        <strain evidence="9 10">NCTC13839</strain>
    </source>
</reference>
<organism evidence="9 10">
    <name type="scientific">Mammaliicoccus stepanovicii</name>
    <dbReference type="NCBI Taxonomy" id="643214"/>
    <lineage>
        <taxon>Bacteria</taxon>
        <taxon>Bacillati</taxon>
        <taxon>Bacillota</taxon>
        <taxon>Bacilli</taxon>
        <taxon>Bacillales</taxon>
        <taxon>Staphylococcaceae</taxon>
        <taxon>Mammaliicoccus</taxon>
    </lineage>
</organism>
<dbReference type="PANTHER" id="PTHR34979:SF1">
    <property type="entry name" value="INNER MEMBRANE PROTEIN YGAZ"/>
    <property type="match status" value="1"/>
</dbReference>
<sequence>MKNDTSIHSKTLFLQGVKDCIPTMLGYFSVALAFGIVGISSGLSIIEITLLSIFVYAGAAQFIICALVAIQSPISAIFLTVFFVNSRMFLQSLALVPAFKGNGFWSNLGIGTLVTDESFGVAITKYAKEKSLNATWMHGLNISAYILWIVTSVLGGLVGNLIPKPEMFGLDYALSAMFIFLLIAQFETIQKNKVMFYLYLIVLTIICMLVFTLFMPTYMSIIISTLVASIVGAVFNK</sequence>
<accession>A0A239X8F0</accession>
<evidence type="ECO:0000256" key="8">
    <source>
        <dbReference type="SAM" id="Phobius"/>
    </source>
</evidence>
<evidence type="ECO:0000313" key="9">
    <source>
        <dbReference type="EMBL" id="SNV42995.1"/>
    </source>
</evidence>
<evidence type="ECO:0000256" key="5">
    <source>
        <dbReference type="ARBA" id="ARBA00022692"/>
    </source>
</evidence>
<dbReference type="Proteomes" id="UP000242084">
    <property type="component" value="Chromosome 1"/>
</dbReference>
<feature type="transmembrane region" description="Helical" evidence="8">
    <location>
        <begin position="220"/>
        <end position="236"/>
    </location>
</feature>